<dbReference type="Proteomes" id="UP001230504">
    <property type="component" value="Unassembled WGS sequence"/>
</dbReference>
<evidence type="ECO:0000313" key="1">
    <source>
        <dbReference type="EMBL" id="KAK1597195.1"/>
    </source>
</evidence>
<dbReference type="RefSeq" id="XP_060418009.1">
    <property type="nucleotide sequence ID" value="XM_060553066.1"/>
</dbReference>
<organism evidence="1 2">
    <name type="scientific">Colletotrichum navitas</name>
    <dbReference type="NCBI Taxonomy" id="681940"/>
    <lineage>
        <taxon>Eukaryota</taxon>
        <taxon>Fungi</taxon>
        <taxon>Dikarya</taxon>
        <taxon>Ascomycota</taxon>
        <taxon>Pezizomycotina</taxon>
        <taxon>Sordariomycetes</taxon>
        <taxon>Hypocreomycetidae</taxon>
        <taxon>Glomerellales</taxon>
        <taxon>Glomerellaceae</taxon>
        <taxon>Colletotrichum</taxon>
        <taxon>Colletotrichum graminicola species complex</taxon>
    </lineage>
</organism>
<keyword evidence="2" id="KW-1185">Reference proteome</keyword>
<dbReference type="AlphaFoldDB" id="A0AAD8Q7C6"/>
<dbReference type="GeneID" id="85437306"/>
<sequence>MQPLQTPRGSLRVQGMVCMMGRAGLGAKSCQPSVVLTAPAGHRRRPPSPFGGPLLLSPNDVLWPPCPRFQAGLSISLAWPTKHNAMEPPCSPAHRQPSPQIAAVRWRCWEGLQMTLPPKQSCWTCLLFGNAFNTIQLDNYLTTHLCPTQCRWPCPPAIAWGIMKHRWPCKPDSPTAHQQS</sequence>
<gene>
    <name evidence="1" type="ORF">LY79DRAFT_407510</name>
</gene>
<evidence type="ECO:0000313" key="2">
    <source>
        <dbReference type="Proteomes" id="UP001230504"/>
    </source>
</evidence>
<protein>
    <submittedName>
        <fullName evidence="1">Uncharacterized protein</fullName>
    </submittedName>
</protein>
<accession>A0AAD8Q7C6</accession>
<reference evidence="1" key="1">
    <citation type="submission" date="2021-06" db="EMBL/GenBank/DDBJ databases">
        <title>Comparative genomics, transcriptomics and evolutionary studies reveal genomic signatures of adaptation to plant cell wall in hemibiotrophic fungi.</title>
        <authorList>
            <consortium name="DOE Joint Genome Institute"/>
            <person name="Baroncelli R."/>
            <person name="Diaz J.F."/>
            <person name="Benocci T."/>
            <person name="Peng M."/>
            <person name="Battaglia E."/>
            <person name="Haridas S."/>
            <person name="Andreopoulos W."/>
            <person name="Labutti K."/>
            <person name="Pangilinan J."/>
            <person name="Floch G.L."/>
            <person name="Makela M.R."/>
            <person name="Henrissat B."/>
            <person name="Grigoriev I.V."/>
            <person name="Crouch J.A."/>
            <person name="De Vries R.P."/>
            <person name="Sukno S.A."/>
            <person name="Thon M.R."/>
        </authorList>
    </citation>
    <scope>NUCLEOTIDE SEQUENCE</scope>
    <source>
        <strain evidence="1">CBS 125086</strain>
    </source>
</reference>
<comment type="caution">
    <text evidence="1">The sequence shown here is derived from an EMBL/GenBank/DDBJ whole genome shotgun (WGS) entry which is preliminary data.</text>
</comment>
<name>A0AAD8Q7C6_9PEZI</name>
<proteinExistence type="predicted"/>
<dbReference type="EMBL" id="JAHLJV010000009">
    <property type="protein sequence ID" value="KAK1597195.1"/>
    <property type="molecule type" value="Genomic_DNA"/>
</dbReference>